<comment type="caution">
    <text evidence="11">The sequence shown here is derived from an EMBL/GenBank/DDBJ whole genome shotgun (WGS) entry which is preliminary data.</text>
</comment>
<comment type="pathway">
    <text evidence="1">Cofactor biosynthesis; riboflavin biosynthesis.</text>
</comment>
<dbReference type="InterPro" id="IPR050765">
    <property type="entry name" value="Riboflavin_Biosynth_HTPR"/>
</dbReference>
<keyword evidence="5" id="KW-0521">NADP</keyword>
<evidence type="ECO:0000256" key="9">
    <source>
        <dbReference type="NCBIfam" id="TIGR01508"/>
    </source>
</evidence>
<dbReference type="Pfam" id="PF01872">
    <property type="entry name" value="RibD_C"/>
    <property type="match status" value="1"/>
</dbReference>
<dbReference type="AlphaFoldDB" id="A0A7J2TGL2"/>
<dbReference type="GO" id="GO:0050661">
    <property type="term" value="F:NADP binding"/>
    <property type="evidence" value="ECO:0007669"/>
    <property type="project" value="InterPro"/>
</dbReference>
<dbReference type="PANTHER" id="PTHR38011">
    <property type="entry name" value="DIHYDROFOLATE REDUCTASE FAMILY PROTEIN (AFU_ORTHOLOGUE AFUA_8G06820)"/>
    <property type="match status" value="1"/>
</dbReference>
<comment type="catalytic activity">
    <reaction evidence="7">
        <text>2,5-diamino-6-(1-D-ribitylamino)pyrimidin-4(3H)-one 5'-phosphate + NAD(+) = 2,5-diamino-6-(1-D-ribosylamino)pyrimidin-4(3H)-one 5'-phosphate + NADH + H(+)</text>
        <dbReference type="Rhea" id="RHEA:27274"/>
        <dbReference type="ChEBI" id="CHEBI:15378"/>
        <dbReference type="ChEBI" id="CHEBI:57540"/>
        <dbReference type="ChEBI" id="CHEBI:57945"/>
        <dbReference type="ChEBI" id="CHEBI:58890"/>
        <dbReference type="ChEBI" id="CHEBI:59545"/>
        <dbReference type="EC" id="1.1.1.302"/>
    </reaction>
</comment>
<keyword evidence="6 11" id="KW-0560">Oxidoreductase</keyword>
<name>A0A7J2TGL2_ARCFL</name>
<keyword evidence="4" id="KW-0686">Riboflavin biosynthesis</keyword>
<dbReference type="EC" id="1.1.1.302" evidence="9"/>
<dbReference type="InterPro" id="IPR006401">
    <property type="entry name" value="Rib_reduct_arc"/>
</dbReference>
<dbReference type="Gene3D" id="3.40.430.10">
    <property type="entry name" value="Dihydrofolate Reductase, subunit A"/>
    <property type="match status" value="1"/>
</dbReference>
<dbReference type="InterPro" id="IPR024072">
    <property type="entry name" value="DHFR-like_dom_sf"/>
</dbReference>
<comment type="subunit">
    <text evidence="3">Homodimer.</text>
</comment>
<evidence type="ECO:0000256" key="6">
    <source>
        <dbReference type="ARBA" id="ARBA00023002"/>
    </source>
</evidence>
<protein>
    <recommendedName>
        <fullName evidence="9">2,5-diamino-6-(ribosylamino)-4(3H)-pyrimidinone 5'-phosphate reductase</fullName>
        <ecNumber evidence="9">1.1.1.302</ecNumber>
    </recommendedName>
</protein>
<sequence>MRPYVIVNVASSIDGKISNEERIQLRISCDQDFKRVDELRASVDAVMVGIGTVLSDNPKLNVKSEELRRKRIMNGLKPDPIKVIVDSKCRIPEDAEVLKGEAIIAVAKIANKERVERIAKRAEVLVLGEERVDLKALMSHLYDRGIRKILVEGGGTLISSLLSQCLVDEFFIYFAPIFIGGANSPTICDGRSFEKPIEMELVSISRLGRGILVHLKPKKHQSQ</sequence>
<dbReference type="PANTHER" id="PTHR38011:SF7">
    <property type="entry name" value="2,5-DIAMINO-6-RIBOSYLAMINO-4(3H)-PYRIMIDINONE 5'-PHOSPHATE REDUCTASE"/>
    <property type="match status" value="1"/>
</dbReference>
<evidence type="ECO:0000256" key="8">
    <source>
        <dbReference type="ARBA" id="ARBA00049020"/>
    </source>
</evidence>
<evidence type="ECO:0000313" key="11">
    <source>
        <dbReference type="EMBL" id="HEH34697.1"/>
    </source>
</evidence>
<dbReference type="NCBIfam" id="TIGR00227">
    <property type="entry name" value="ribD_Cterm"/>
    <property type="match status" value="1"/>
</dbReference>
<dbReference type="EMBL" id="DSLA01000017">
    <property type="protein sequence ID" value="HEH34697.1"/>
    <property type="molecule type" value="Genomic_DNA"/>
</dbReference>
<reference evidence="11" key="1">
    <citation type="journal article" date="2020" name="mSystems">
        <title>Genome- and Community-Level Interaction Insights into Carbon Utilization and Element Cycling Functions of Hydrothermarchaeota in Hydrothermal Sediment.</title>
        <authorList>
            <person name="Zhou Z."/>
            <person name="Liu Y."/>
            <person name="Xu W."/>
            <person name="Pan J."/>
            <person name="Luo Z.H."/>
            <person name="Li M."/>
        </authorList>
    </citation>
    <scope>NUCLEOTIDE SEQUENCE [LARGE SCALE GENOMIC DNA]</scope>
    <source>
        <strain evidence="11">SpSt-26</strain>
    </source>
</reference>
<dbReference type="NCBIfam" id="TIGR01508">
    <property type="entry name" value="rib_reduct_arch"/>
    <property type="match status" value="1"/>
</dbReference>
<evidence type="ECO:0000256" key="3">
    <source>
        <dbReference type="ARBA" id="ARBA00011738"/>
    </source>
</evidence>
<evidence type="ECO:0000256" key="5">
    <source>
        <dbReference type="ARBA" id="ARBA00022857"/>
    </source>
</evidence>
<feature type="domain" description="Bacterial bifunctional deaminase-reductase C-terminal" evidence="10">
    <location>
        <begin position="3"/>
        <end position="213"/>
    </location>
</feature>
<evidence type="ECO:0000256" key="4">
    <source>
        <dbReference type="ARBA" id="ARBA00022619"/>
    </source>
</evidence>
<dbReference type="GO" id="GO:0009231">
    <property type="term" value="P:riboflavin biosynthetic process"/>
    <property type="evidence" value="ECO:0007669"/>
    <property type="project" value="UniProtKB-UniPathway"/>
</dbReference>
<evidence type="ECO:0000256" key="7">
    <source>
        <dbReference type="ARBA" id="ARBA00047550"/>
    </source>
</evidence>
<evidence type="ECO:0000256" key="2">
    <source>
        <dbReference type="ARBA" id="ARBA00009723"/>
    </source>
</evidence>
<accession>A0A7J2TGL2</accession>
<comment type="similarity">
    <text evidence="2">Belongs to the HTP reductase family.</text>
</comment>
<organism evidence="11">
    <name type="scientific">Archaeoglobus fulgidus</name>
    <dbReference type="NCBI Taxonomy" id="2234"/>
    <lineage>
        <taxon>Archaea</taxon>
        <taxon>Methanobacteriati</taxon>
        <taxon>Methanobacteriota</taxon>
        <taxon>Archaeoglobi</taxon>
        <taxon>Archaeoglobales</taxon>
        <taxon>Archaeoglobaceae</taxon>
        <taxon>Archaeoglobus</taxon>
    </lineage>
</organism>
<gene>
    <name evidence="11" type="ORF">ENP88_00765</name>
</gene>
<dbReference type="SUPFAM" id="SSF53597">
    <property type="entry name" value="Dihydrofolate reductase-like"/>
    <property type="match status" value="1"/>
</dbReference>
<evidence type="ECO:0000259" key="10">
    <source>
        <dbReference type="Pfam" id="PF01872"/>
    </source>
</evidence>
<proteinExistence type="inferred from homology"/>
<dbReference type="UniPathway" id="UPA00275"/>
<dbReference type="GO" id="GO:0008703">
    <property type="term" value="F:5-amino-6-(5-phosphoribosylamino)uracil reductase activity"/>
    <property type="evidence" value="ECO:0007669"/>
    <property type="project" value="InterPro"/>
</dbReference>
<dbReference type="InterPro" id="IPR002734">
    <property type="entry name" value="RibDG_C"/>
</dbReference>
<dbReference type="InterPro" id="IPR011549">
    <property type="entry name" value="RibD_C"/>
</dbReference>
<evidence type="ECO:0000256" key="1">
    <source>
        <dbReference type="ARBA" id="ARBA00005104"/>
    </source>
</evidence>
<comment type="catalytic activity">
    <reaction evidence="8">
        <text>2,5-diamino-6-(1-D-ribitylamino)pyrimidin-4(3H)-one 5'-phosphate + NADP(+) = 2,5-diamino-6-(1-D-ribosylamino)pyrimidin-4(3H)-one 5'-phosphate + NADPH + H(+)</text>
        <dbReference type="Rhea" id="RHEA:27278"/>
        <dbReference type="ChEBI" id="CHEBI:15378"/>
        <dbReference type="ChEBI" id="CHEBI:57783"/>
        <dbReference type="ChEBI" id="CHEBI:58349"/>
        <dbReference type="ChEBI" id="CHEBI:58890"/>
        <dbReference type="ChEBI" id="CHEBI:59545"/>
        <dbReference type="EC" id="1.1.1.302"/>
    </reaction>
</comment>